<dbReference type="AlphaFoldDB" id="A0A378Q0H2"/>
<evidence type="ECO:0000313" key="3">
    <source>
        <dbReference type="EMBL" id="STY94311.1"/>
    </source>
</evidence>
<evidence type="ECO:0000259" key="2">
    <source>
        <dbReference type="Pfam" id="PF07510"/>
    </source>
</evidence>
<dbReference type="PANTHER" id="PTHR35149:SF1">
    <property type="entry name" value="DUF5655 DOMAIN-CONTAINING PROTEIN"/>
    <property type="match status" value="1"/>
</dbReference>
<protein>
    <submittedName>
        <fullName evidence="3">Uncharacterized conserved protein</fullName>
    </submittedName>
</protein>
<feature type="domain" description="GmrSD restriction endonucleases C-terminal" evidence="2">
    <location>
        <begin position="645"/>
        <end position="783"/>
    </location>
</feature>
<evidence type="ECO:0000313" key="4">
    <source>
        <dbReference type="Proteomes" id="UP000255193"/>
    </source>
</evidence>
<organism evidence="3 4">
    <name type="scientific">Faucicola atlantae</name>
    <dbReference type="NCBI Taxonomy" id="34059"/>
    <lineage>
        <taxon>Bacteria</taxon>
        <taxon>Pseudomonadati</taxon>
        <taxon>Pseudomonadota</taxon>
        <taxon>Gammaproteobacteria</taxon>
        <taxon>Moraxellales</taxon>
        <taxon>Moraxellaceae</taxon>
        <taxon>Faucicola</taxon>
    </lineage>
</organism>
<dbReference type="EMBL" id="UGQA01000001">
    <property type="protein sequence ID" value="STY94311.1"/>
    <property type="molecule type" value="Genomic_DNA"/>
</dbReference>
<dbReference type="InterPro" id="IPR004919">
    <property type="entry name" value="GmrSD_N"/>
</dbReference>
<proteinExistence type="predicted"/>
<accession>A0A378Q0H2</accession>
<dbReference type="Pfam" id="PF03235">
    <property type="entry name" value="GmrSD_N"/>
    <property type="match status" value="1"/>
</dbReference>
<dbReference type="Proteomes" id="UP000255193">
    <property type="component" value="Unassembled WGS sequence"/>
</dbReference>
<dbReference type="InterPro" id="IPR011089">
    <property type="entry name" value="GmrSD_C"/>
</dbReference>
<sequence>MAVEAKTIFEAISKPPIELLAERGMGLYIPSYQRPYSWDKEKVNRLLEDLGHGIKTLLKSDDSFTFLGTVITIHDTNNSTVQPIVRSDVPSKVLTVIDGQQRMTTLLILNLALHNQIQVTHKKFTRKKTTVENNLRTRDQSSLDFGEDVNTEIDNILQALEWLDGQTKEVLSLLEDTFFEKHRSGQSPLYPRMIRSLDDQWSKSARERKYQSPIANLIFNYITQIDDPLYQATDYKPTKREKNIEGEEAIVDRFNQIIKALASLSSNRNNVMEEVPTIEEIYKNENFQVSLLNYPMPIEHIRLLRDSDKEIFDELLLLVLYARYVLHRVVLTVVKGKNEDYAFTIFESLNTTGEPLTAFETFKPRVVNAVGLAEYDGSPQKAMMDEVGNYLSKFPVGAKLQTATKDLLIQFFATYTGDKVSGRLAEQRAALKNAFEETENTDDFIKTLSITSNFKSQVWEADNLNTSITVFSGHELSSLSKLALKFFNDINHTIVIPILTIFFKQIQEASSDDKLARFKDFESALQAMFAFSVLWRASRTGTAGIDGEYRELLNKNDMPSGLAPISIKHSRNQVVDIDLFKKELKSRLQDDSRKGKLKDKETFVQNSYARPIYKSPKIAKALLLSAHHNAIENQETNDGSIVKGKEAVNACLTLDKYMDESSFSLEHIAPQSNNGKWETEIYTTPDIIDSLGNLTLVSHSLNSSMSNRMWAEKRVFYRVVGAKTHQEASQILAEATQANRASLKEYTQDILAAQKYMPNLVAIGNYEGAWTKEFIEKRSKDLYALAWDELIQLLESK</sequence>
<dbReference type="PANTHER" id="PTHR35149">
    <property type="entry name" value="SLL5132 PROTEIN"/>
    <property type="match status" value="1"/>
</dbReference>
<dbReference type="Pfam" id="PF07510">
    <property type="entry name" value="GmrSD_C"/>
    <property type="match status" value="1"/>
</dbReference>
<name>A0A378Q0H2_9GAMM</name>
<dbReference type="RefSeq" id="WP_067059232.1">
    <property type="nucleotide sequence ID" value="NZ_MXAO01000064.1"/>
</dbReference>
<gene>
    <name evidence="3" type="ORF">NCTC11091_00071</name>
</gene>
<feature type="domain" description="GmrSD restriction endonucleases N-terminal" evidence="1">
    <location>
        <begin position="19"/>
        <end position="365"/>
    </location>
</feature>
<evidence type="ECO:0000259" key="1">
    <source>
        <dbReference type="Pfam" id="PF03235"/>
    </source>
</evidence>
<reference evidence="3 4" key="1">
    <citation type="submission" date="2018-06" db="EMBL/GenBank/DDBJ databases">
        <authorList>
            <consortium name="Pathogen Informatics"/>
            <person name="Doyle S."/>
        </authorList>
    </citation>
    <scope>NUCLEOTIDE SEQUENCE [LARGE SCALE GENOMIC DNA]</scope>
    <source>
        <strain evidence="3 4">NCTC11091</strain>
    </source>
</reference>